<dbReference type="InterPro" id="IPR005509">
    <property type="entry name" value="AfsA_hotdog_dom"/>
</dbReference>
<dbReference type="RefSeq" id="WP_107349687.1">
    <property type="nucleotide sequence ID" value="NZ_PYMH01000007.1"/>
</dbReference>
<dbReference type="Proteomes" id="UP000241222">
    <property type="component" value="Unassembled WGS sequence"/>
</dbReference>
<comment type="caution">
    <text evidence="2">The sequence shown here is derived from an EMBL/GenBank/DDBJ whole genome shotgun (WGS) entry which is preliminary data.</text>
</comment>
<evidence type="ECO:0000313" key="2">
    <source>
        <dbReference type="EMBL" id="PSU32892.1"/>
    </source>
</evidence>
<proteinExistence type="predicted"/>
<accession>A0A2T3IWM2</accession>
<gene>
    <name evidence="2" type="ORF">C9I99_14895</name>
</gene>
<dbReference type="EMBL" id="PYMH01000007">
    <property type="protein sequence ID" value="PSU32892.1"/>
    <property type="molecule type" value="Genomic_DNA"/>
</dbReference>
<feature type="domain" description="A-factor biosynthesis hotdog" evidence="1">
    <location>
        <begin position="133"/>
        <end position="238"/>
    </location>
</feature>
<sequence>MSVIPPISPKLVHKHKADDLLLSDPRKLLPVRFTSSQESMATDPAIVMLNSLYEVSASNEYVLKLPKTMSGGAGVSFDEVIVLSANDPMRGVPAQIVESIRAGLPQDTAERVDINDENVSAFLAHHKVARHSHSFQFVNRGDHYFFYRKPHEHVPGIMLLEAARQTIYYQLYGFSQQQLGQVTVSLSELNAKFYNYAELMYPIEIVVDDLTRGDIQKPKEVLYRASFYQKGMLIARINSLAPVISIKRFQMARNVNLFGEEERFSPLPIAPITALLSSGCGKQALVDLQDIGLSGCTTSAISFDNEDSHYLNLIYDNKLHFTAKLQRERDEQSHVNWLFNSVSYEDIETLKEIIKRGFLKKF</sequence>
<evidence type="ECO:0000259" key="1">
    <source>
        <dbReference type="Pfam" id="PF03756"/>
    </source>
</evidence>
<reference evidence="2 3" key="1">
    <citation type="submission" date="2018-03" db="EMBL/GenBank/DDBJ databases">
        <title>Whole genome sequencing of Histamine producing bacteria.</title>
        <authorList>
            <person name="Butler K."/>
        </authorList>
    </citation>
    <scope>NUCLEOTIDE SEQUENCE [LARGE SCALE GENOMIC DNA]</scope>
    <source>
        <strain evidence="2 3">JCM 13586</strain>
    </source>
</reference>
<dbReference type="AlphaFoldDB" id="A0A2T3IWM2"/>
<keyword evidence="3" id="KW-1185">Reference proteome</keyword>
<protein>
    <recommendedName>
        <fullName evidence="1">A-factor biosynthesis hotdog domain-containing protein</fullName>
    </recommendedName>
</protein>
<dbReference type="Pfam" id="PF03756">
    <property type="entry name" value="AfsA"/>
    <property type="match status" value="1"/>
</dbReference>
<name>A0A2T3IWM2_9GAMM</name>
<dbReference type="OrthoDB" id="594159at2"/>
<evidence type="ECO:0000313" key="3">
    <source>
        <dbReference type="Proteomes" id="UP000241222"/>
    </source>
</evidence>
<organism evidence="2 3">
    <name type="scientific">Photobacterium lutimaris</name>
    <dbReference type="NCBI Taxonomy" id="388278"/>
    <lineage>
        <taxon>Bacteria</taxon>
        <taxon>Pseudomonadati</taxon>
        <taxon>Pseudomonadota</taxon>
        <taxon>Gammaproteobacteria</taxon>
        <taxon>Vibrionales</taxon>
        <taxon>Vibrionaceae</taxon>
        <taxon>Photobacterium</taxon>
    </lineage>
</organism>